<sequence>MRTGLSNDRAKLRHAHRPSDQADESTACGVRISASTVQEPATTFPPLPDTLTEQANRGPTLSGKSSA</sequence>
<reference evidence="2" key="1">
    <citation type="journal article" date="2014" name="Int. J. Syst. Evol. Microbiol.">
        <title>Complete genome sequence of Corynebacterium casei LMG S-19264T (=DSM 44701T), isolated from a smear-ripened cheese.</title>
        <authorList>
            <consortium name="US DOE Joint Genome Institute (JGI-PGF)"/>
            <person name="Walter F."/>
            <person name="Albersmeier A."/>
            <person name="Kalinowski J."/>
            <person name="Ruckert C."/>
        </authorList>
    </citation>
    <scope>NUCLEOTIDE SEQUENCE</scope>
    <source>
        <strain evidence="2">VKM Ac-2007</strain>
    </source>
</reference>
<evidence type="ECO:0000313" key="3">
    <source>
        <dbReference type="Proteomes" id="UP001143474"/>
    </source>
</evidence>
<evidence type="ECO:0000313" key="2">
    <source>
        <dbReference type="EMBL" id="GLK11238.1"/>
    </source>
</evidence>
<dbReference type="EMBL" id="BSEV01000010">
    <property type="protein sequence ID" value="GLK11238.1"/>
    <property type="molecule type" value="Genomic_DNA"/>
</dbReference>
<dbReference type="AlphaFoldDB" id="A0A9W6I3Y9"/>
<organism evidence="2 3">
    <name type="scientific">Streptosporangium carneum</name>
    <dbReference type="NCBI Taxonomy" id="47481"/>
    <lineage>
        <taxon>Bacteria</taxon>
        <taxon>Bacillati</taxon>
        <taxon>Actinomycetota</taxon>
        <taxon>Actinomycetes</taxon>
        <taxon>Streptosporangiales</taxon>
        <taxon>Streptosporangiaceae</taxon>
        <taxon>Streptosporangium</taxon>
    </lineage>
</organism>
<evidence type="ECO:0000256" key="1">
    <source>
        <dbReference type="SAM" id="MobiDB-lite"/>
    </source>
</evidence>
<reference evidence="2" key="2">
    <citation type="submission" date="2023-01" db="EMBL/GenBank/DDBJ databases">
        <authorList>
            <person name="Sun Q."/>
            <person name="Evtushenko L."/>
        </authorList>
    </citation>
    <scope>NUCLEOTIDE SEQUENCE</scope>
    <source>
        <strain evidence="2">VKM Ac-2007</strain>
    </source>
</reference>
<dbReference type="Proteomes" id="UP001143474">
    <property type="component" value="Unassembled WGS sequence"/>
</dbReference>
<comment type="caution">
    <text evidence="2">The sequence shown here is derived from an EMBL/GenBank/DDBJ whole genome shotgun (WGS) entry which is preliminary data.</text>
</comment>
<name>A0A9W6I3Y9_9ACTN</name>
<feature type="region of interest" description="Disordered" evidence="1">
    <location>
        <begin position="1"/>
        <end position="67"/>
    </location>
</feature>
<accession>A0A9W6I3Y9</accession>
<protein>
    <submittedName>
        <fullName evidence="2">Uncharacterized protein</fullName>
    </submittedName>
</protein>
<feature type="compositionally biased region" description="Polar residues" evidence="1">
    <location>
        <begin position="51"/>
        <end position="67"/>
    </location>
</feature>
<gene>
    <name evidence="2" type="ORF">GCM10017600_46440</name>
</gene>
<keyword evidence="3" id="KW-1185">Reference proteome</keyword>
<proteinExistence type="predicted"/>